<evidence type="ECO:0000256" key="5">
    <source>
        <dbReference type="SAM" id="MobiDB-lite"/>
    </source>
</evidence>
<dbReference type="AlphaFoldDB" id="A0A8S4NVM6"/>
<feature type="transmembrane region" description="Helical" evidence="4">
    <location>
        <begin position="132"/>
        <end position="151"/>
    </location>
</feature>
<feature type="compositionally biased region" description="Basic and acidic residues" evidence="5">
    <location>
        <begin position="158"/>
        <end position="172"/>
    </location>
</feature>
<proteinExistence type="inferred from homology"/>
<keyword evidence="1 4" id="KW-0812">Transmembrane</keyword>
<keyword evidence="4" id="KW-0187">Copper transport</keyword>
<comment type="caution">
    <text evidence="6">The sequence shown here is derived from an EMBL/GenBank/DDBJ whole genome shotgun (WGS) entry which is preliminary data.</text>
</comment>
<feature type="transmembrane region" description="Helical" evidence="4">
    <location>
        <begin position="106"/>
        <end position="126"/>
    </location>
</feature>
<feature type="transmembrane region" description="Helical" evidence="4">
    <location>
        <begin position="33"/>
        <end position="53"/>
    </location>
</feature>
<dbReference type="OrthoDB" id="73901at2759"/>
<evidence type="ECO:0000256" key="3">
    <source>
        <dbReference type="ARBA" id="ARBA00023136"/>
    </source>
</evidence>
<evidence type="ECO:0000256" key="2">
    <source>
        <dbReference type="ARBA" id="ARBA00022989"/>
    </source>
</evidence>
<name>A0A8S4NVM6_OWEFU</name>
<keyword evidence="2 4" id="KW-1133">Transmembrane helix</keyword>
<comment type="similarity">
    <text evidence="4">Belongs to the copper transporter (Ctr) (TC 1.A.56) family. SLC31A subfamily.</text>
</comment>
<dbReference type="Proteomes" id="UP000749559">
    <property type="component" value="Unassembled WGS sequence"/>
</dbReference>
<keyword evidence="3 4" id="KW-0472">Membrane</keyword>
<keyword evidence="4" id="KW-0186">Copper</keyword>
<comment type="subcellular location">
    <subcellularLocation>
        <location evidence="4">Membrane</location>
        <topology evidence="4">Multi-pass membrane protein</topology>
    </subcellularLocation>
</comment>
<keyword evidence="4" id="KW-0406">Ion transport</keyword>
<keyword evidence="7" id="KW-1185">Reference proteome</keyword>
<gene>
    <name evidence="6" type="ORF">OFUS_LOCUS11866</name>
</gene>
<evidence type="ECO:0000313" key="7">
    <source>
        <dbReference type="Proteomes" id="UP000749559"/>
    </source>
</evidence>
<sequence length="194" mass="22306">MKPGMDMMPKYFMFMDNPSVHEFLFKEWSTTELTGFIFTCVAMCCLTILLEWMKCVQEYLSLRRSMNPLTYAKTEENISERSPLLTSLIIPTSVNDIRIRKIKFHAVQSLLHIIQLVIAYIVMLAAMKYDGYIFISICLGAGFGYFIFGTFRNDFHDTQSKQNKEPPERRSSLMEQPGTSSGRYGSGENTDLIS</sequence>
<feature type="region of interest" description="Disordered" evidence="5">
    <location>
        <begin position="158"/>
        <end position="194"/>
    </location>
</feature>
<dbReference type="GO" id="GO:0005375">
    <property type="term" value="F:copper ion transmembrane transporter activity"/>
    <property type="evidence" value="ECO:0007669"/>
    <property type="project" value="UniProtKB-UniRule"/>
</dbReference>
<evidence type="ECO:0000256" key="1">
    <source>
        <dbReference type="ARBA" id="ARBA00022692"/>
    </source>
</evidence>
<dbReference type="PANTHER" id="PTHR12483:SF115">
    <property type="entry name" value="COPPER TRANSPORT PROTEIN"/>
    <property type="match status" value="1"/>
</dbReference>
<accession>A0A8S4NVM6</accession>
<dbReference type="EMBL" id="CAIIXF020000006">
    <property type="protein sequence ID" value="CAH1785863.1"/>
    <property type="molecule type" value="Genomic_DNA"/>
</dbReference>
<reference evidence="6" key="1">
    <citation type="submission" date="2022-03" db="EMBL/GenBank/DDBJ databases">
        <authorList>
            <person name="Martin C."/>
        </authorList>
    </citation>
    <scope>NUCLEOTIDE SEQUENCE</scope>
</reference>
<organism evidence="6 7">
    <name type="scientific">Owenia fusiformis</name>
    <name type="common">Polychaete worm</name>
    <dbReference type="NCBI Taxonomy" id="6347"/>
    <lineage>
        <taxon>Eukaryota</taxon>
        <taxon>Metazoa</taxon>
        <taxon>Spiralia</taxon>
        <taxon>Lophotrochozoa</taxon>
        <taxon>Annelida</taxon>
        <taxon>Polychaeta</taxon>
        <taxon>Sedentaria</taxon>
        <taxon>Canalipalpata</taxon>
        <taxon>Sabellida</taxon>
        <taxon>Oweniida</taxon>
        <taxon>Oweniidae</taxon>
        <taxon>Owenia</taxon>
    </lineage>
</organism>
<dbReference type="InterPro" id="IPR007274">
    <property type="entry name" value="Cop_transporter"/>
</dbReference>
<dbReference type="PANTHER" id="PTHR12483">
    <property type="entry name" value="SOLUTE CARRIER FAMILY 31 COPPER TRANSPORTERS"/>
    <property type="match status" value="1"/>
</dbReference>
<protein>
    <recommendedName>
        <fullName evidence="4">Copper transport protein</fullName>
    </recommendedName>
</protein>
<feature type="compositionally biased region" description="Polar residues" evidence="5">
    <location>
        <begin position="173"/>
        <end position="194"/>
    </location>
</feature>
<evidence type="ECO:0000256" key="4">
    <source>
        <dbReference type="RuleBase" id="RU367022"/>
    </source>
</evidence>
<keyword evidence="4" id="KW-0813">Transport</keyword>
<dbReference type="GO" id="GO:0016020">
    <property type="term" value="C:membrane"/>
    <property type="evidence" value="ECO:0007669"/>
    <property type="project" value="UniProtKB-SubCell"/>
</dbReference>
<evidence type="ECO:0000313" key="6">
    <source>
        <dbReference type="EMBL" id="CAH1785863.1"/>
    </source>
</evidence>
<dbReference type="Pfam" id="PF04145">
    <property type="entry name" value="Ctr"/>
    <property type="match status" value="1"/>
</dbReference>